<organism evidence="1 2">
    <name type="scientific">Dokdonia pacifica</name>
    <dbReference type="NCBI Taxonomy" id="1627892"/>
    <lineage>
        <taxon>Bacteria</taxon>
        <taxon>Pseudomonadati</taxon>
        <taxon>Bacteroidota</taxon>
        <taxon>Flavobacteriia</taxon>
        <taxon>Flavobacteriales</taxon>
        <taxon>Flavobacteriaceae</taxon>
        <taxon>Dokdonia</taxon>
    </lineage>
</organism>
<sequence length="210" mass="24250">MKTIITFAFLFITTLGISQTPYEKGMRKAFELWEANKMDDASNLFARIAAAEEEQWLPDYYIAQIHVLKCWSTWEDRKEETLKVNLDKAQEHVNNILAIDKENPYAKQMQAQLYTVWVAYDGAKYGMKYSGKVSELYTQAQKAEPENPIFIFNKAEWDIGAARYFGSDTTPYCNEIKRAIDLFATFKPATEFHPSYGLERAEEAYAACNK</sequence>
<dbReference type="AlphaFoldDB" id="A0A238YP55"/>
<dbReference type="Proteomes" id="UP000198379">
    <property type="component" value="Unassembled WGS sequence"/>
</dbReference>
<dbReference type="EMBL" id="FZNY01000002">
    <property type="protein sequence ID" value="SNR72444.1"/>
    <property type="molecule type" value="Genomic_DNA"/>
</dbReference>
<reference evidence="1 2" key="1">
    <citation type="submission" date="2017-06" db="EMBL/GenBank/DDBJ databases">
        <authorList>
            <person name="Kim H.J."/>
            <person name="Triplett B.A."/>
        </authorList>
    </citation>
    <scope>NUCLEOTIDE SEQUENCE [LARGE SCALE GENOMIC DNA]</scope>
    <source>
        <strain evidence="1 2">DSM 25597</strain>
    </source>
</reference>
<dbReference type="SUPFAM" id="SSF48452">
    <property type="entry name" value="TPR-like"/>
    <property type="match status" value="1"/>
</dbReference>
<protein>
    <submittedName>
        <fullName evidence="1">Uncharacterized protein</fullName>
    </submittedName>
</protein>
<accession>A0A238YP55</accession>
<evidence type="ECO:0000313" key="1">
    <source>
        <dbReference type="EMBL" id="SNR72444.1"/>
    </source>
</evidence>
<dbReference type="OrthoDB" id="1150971at2"/>
<evidence type="ECO:0000313" key="2">
    <source>
        <dbReference type="Proteomes" id="UP000198379"/>
    </source>
</evidence>
<dbReference type="InterPro" id="IPR011990">
    <property type="entry name" value="TPR-like_helical_dom_sf"/>
</dbReference>
<dbReference type="RefSeq" id="WP_089370980.1">
    <property type="nucleotide sequence ID" value="NZ_BMEP01000001.1"/>
</dbReference>
<keyword evidence="2" id="KW-1185">Reference proteome</keyword>
<proteinExistence type="predicted"/>
<name>A0A238YP55_9FLAO</name>
<gene>
    <name evidence="1" type="ORF">SAMN06265376_102211</name>
</gene>